<dbReference type="InterPro" id="IPR003593">
    <property type="entry name" value="AAA+_ATPase"/>
</dbReference>
<dbReference type="SUPFAM" id="SSF55781">
    <property type="entry name" value="GAF domain-like"/>
    <property type="match status" value="1"/>
</dbReference>
<dbReference type="InterPro" id="IPR025943">
    <property type="entry name" value="Sigma_54_int_dom_ATP-bd_2"/>
</dbReference>
<dbReference type="GO" id="GO:0005524">
    <property type="term" value="F:ATP binding"/>
    <property type="evidence" value="ECO:0007669"/>
    <property type="project" value="UniProtKB-KW"/>
</dbReference>
<reference evidence="9" key="1">
    <citation type="submission" date="2012-06" db="EMBL/GenBank/DDBJ databases">
        <title>Complete sequence of chromosome of Desulfomonile tiedjei DSM 6799.</title>
        <authorList>
            <person name="Lucas S."/>
            <person name="Copeland A."/>
            <person name="Lapidus A."/>
            <person name="Glavina del Rio T."/>
            <person name="Dalin E."/>
            <person name="Tice H."/>
            <person name="Bruce D."/>
            <person name="Goodwin L."/>
            <person name="Pitluck S."/>
            <person name="Peters L."/>
            <person name="Ovchinnikova G."/>
            <person name="Zeytun A."/>
            <person name="Lu M."/>
            <person name="Kyrpides N."/>
            <person name="Mavromatis K."/>
            <person name="Ivanova N."/>
            <person name="Brettin T."/>
            <person name="Detter J.C."/>
            <person name="Han C."/>
            <person name="Larimer F."/>
            <person name="Land M."/>
            <person name="Hauser L."/>
            <person name="Markowitz V."/>
            <person name="Cheng J.-F."/>
            <person name="Hugenholtz P."/>
            <person name="Woyke T."/>
            <person name="Wu D."/>
            <person name="Spring S."/>
            <person name="Schroeder M."/>
            <person name="Brambilla E."/>
            <person name="Klenk H.-P."/>
            <person name="Eisen J.A."/>
        </authorList>
    </citation>
    <scope>NUCLEOTIDE SEQUENCE [LARGE SCALE GENOMIC DNA]</scope>
    <source>
        <strain evidence="9">ATCC 49306 / DSM 6799 / DCB-1</strain>
    </source>
</reference>
<dbReference type="PROSITE" id="PS50045">
    <property type="entry name" value="SIGMA54_INTERACT_4"/>
    <property type="match status" value="1"/>
</dbReference>
<dbReference type="GO" id="GO:0006355">
    <property type="term" value="P:regulation of DNA-templated transcription"/>
    <property type="evidence" value="ECO:0007669"/>
    <property type="project" value="InterPro"/>
</dbReference>
<keyword evidence="5" id="KW-0010">Activator</keyword>
<name>I4CET5_DESTA</name>
<dbReference type="PATRIC" id="fig|706587.4.peg.6188"/>
<dbReference type="SUPFAM" id="SSF52540">
    <property type="entry name" value="P-loop containing nucleoside triphosphate hydrolases"/>
    <property type="match status" value="1"/>
</dbReference>
<dbReference type="InterPro" id="IPR025944">
    <property type="entry name" value="Sigma_54_int_dom_CS"/>
</dbReference>
<protein>
    <submittedName>
        <fullName evidence="8">Transcriptional regulator containing GAF, AAA-type ATPase, and DNA binding domains</fullName>
    </submittedName>
</protein>
<evidence type="ECO:0000256" key="4">
    <source>
        <dbReference type="ARBA" id="ARBA00023125"/>
    </source>
</evidence>
<dbReference type="InterPro" id="IPR058031">
    <property type="entry name" value="AAA_lid_NorR"/>
</dbReference>
<evidence type="ECO:0000256" key="1">
    <source>
        <dbReference type="ARBA" id="ARBA00022741"/>
    </source>
</evidence>
<dbReference type="Gene3D" id="3.30.450.40">
    <property type="match status" value="1"/>
</dbReference>
<dbReference type="FunFam" id="3.40.50.300:FF:000006">
    <property type="entry name" value="DNA-binding transcriptional regulator NtrC"/>
    <property type="match status" value="1"/>
</dbReference>
<dbReference type="PANTHER" id="PTHR32071">
    <property type="entry name" value="TRANSCRIPTIONAL REGULATORY PROTEIN"/>
    <property type="match status" value="1"/>
</dbReference>
<dbReference type="InterPro" id="IPR009057">
    <property type="entry name" value="Homeodomain-like_sf"/>
</dbReference>
<dbReference type="SUPFAM" id="SSF46689">
    <property type="entry name" value="Homeodomain-like"/>
    <property type="match status" value="1"/>
</dbReference>
<evidence type="ECO:0000256" key="3">
    <source>
        <dbReference type="ARBA" id="ARBA00023015"/>
    </source>
</evidence>
<gene>
    <name evidence="8" type="ordered locus">Desti_5494</name>
</gene>
<sequence length="512" mass="57495">MPRKTKELELKVLFDISQIIGQALDLDRTLEVVLGILSESLSMKRATITVTDEDEDHLRIRVSHGLTERERRKGVYHSEEGITGLIFRSGEPVIVPDISREPLFLNKTGARQIDKGTISFIGVPIKIQGRPVGVLSVDRLFGDEVSFEEDVRFLTILAAVIAQLVSLHEQVRARERSLIRANRSLKANISRKAGSFFNMAKSVAMMQVQELIRKVAPTRATVLLLGESGTGKTLVAQIIHELSKCGGAPFIKVNCATLPENLLESELFGHEKGAFTSAGESRMGRVEEADGGTLFLDEIGELALATQAKLLRFLQDKEFERLGSNKTRTVDVRIITATNRDLEEAVRQGSFRSDLFYRLNVFPIRVPAVKERREDIEHLIKFFAGTARREYGCDLRFTNKALNALVEYPWPGNVRELENLIERLAIISNDGLISERELKPYIRVVDQDDCCEQSLECGSLAHTEKFRIKVALERHRGVQSLAAEELGITPRQIGYKIKKFGLEEFVGRTKES</sequence>
<dbReference type="PRINTS" id="PR01590">
    <property type="entry name" value="HTHFIS"/>
</dbReference>
<dbReference type="SMART" id="SM00382">
    <property type="entry name" value="AAA"/>
    <property type="match status" value="1"/>
</dbReference>
<dbReference type="OrthoDB" id="9763792at2"/>
<evidence type="ECO:0000313" key="9">
    <source>
        <dbReference type="Proteomes" id="UP000006055"/>
    </source>
</evidence>
<dbReference type="Pfam" id="PF00158">
    <property type="entry name" value="Sigma54_activat"/>
    <property type="match status" value="1"/>
</dbReference>
<evidence type="ECO:0000256" key="2">
    <source>
        <dbReference type="ARBA" id="ARBA00022840"/>
    </source>
</evidence>
<dbReference type="eggNOG" id="COG3604">
    <property type="taxonomic scope" value="Bacteria"/>
</dbReference>
<dbReference type="PROSITE" id="PS00676">
    <property type="entry name" value="SIGMA54_INTERACT_2"/>
    <property type="match status" value="1"/>
</dbReference>
<dbReference type="SMART" id="SM00065">
    <property type="entry name" value="GAF"/>
    <property type="match status" value="1"/>
</dbReference>
<evidence type="ECO:0000313" key="8">
    <source>
        <dbReference type="EMBL" id="AFM28076.1"/>
    </source>
</evidence>
<dbReference type="PANTHER" id="PTHR32071:SF117">
    <property type="entry name" value="PTS-DEPENDENT DIHYDROXYACETONE KINASE OPERON REGULATORY PROTEIN-RELATED"/>
    <property type="match status" value="1"/>
</dbReference>
<accession>I4CET5</accession>
<dbReference type="GO" id="GO:0043565">
    <property type="term" value="F:sequence-specific DNA binding"/>
    <property type="evidence" value="ECO:0007669"/>
    <property type="project" value="InterPro"/>
</dbReference>
<keyword evidence="6" id="KW-0804">Transcription</keyword>
<dbReference type="PROSITE" id="PS00675">
    <property type="entry name" value="SIGMA54_INTERACT_1"/>
    <property type="match status" value="1"/>
</dbReference>
<dbReference type="Pfam" id="PF02954">
    <property type="entry name" value="HTH_8"/>
    <property type="match status" value="1"/>
</dbReference>
<proteinExistence type="predicted"/>
<dbReference type="Proteomes" id="UP000006055">
    <property type="component" value="Chromosome"/>
</dbReference>
<dbReference type="InterPro" id="IPR025662">
    <property type="entry name" value="Sigma_54_int_dom_ATP-bd_1"/>
</dbReference>
<dbReference type="InterPro" id="IPR029016">
    <property type="entry name" value="GAF-like_dom_sf"/>
</dbReference>
<keyword evidence="2" id="KW-0067">ATP-binding</keyword>
<dbReference type="CDD" id="cd00009">
    <property type="entry name" value="AAA"/>
    <property type="match status" value="1"/>
</dbReference>
<feature type="domain" description="Sigma-54 factor interaction" evidence="7">
    <location>
        <begin position="198"/>
        <end position="426"/>
    </location>
</feature>
<dbReference type="Gene3D" id="1.10.10.60">
    <property type="entry name" value="Homeodomain-like"/>
    <property type="match status" value="1"/>
</dbReference>
<dbReference type="InterPro" id="IPR027417">
    <property type="entry name" value="P-loop_NTPase"/>
</dbReference>
<dbReference type="InterPro" id="IPR002197">
    <property type="entry name" value="HTH_Fis"/>
</dbReference>
<keyword evidence="4" id="KW-0238">DNA-binding</keyword>
<evidence type="ECO:0000259" key="7">
    <source>
        <dbReference type="PROSITE" id="PS50045"/>
    </source>
</evidence>
<dbReference type="KEGG" id="dti:Desti_5494"/>
<dbReference type="Pfam" id="PF25601">
    <property type="entry name" value="AAA_lid_14"/>
    <property type="match status" value="1"/>
</dbReference>
<dbReference type="HOGENOM" id="CLU_000445_95_2_7"/>
<evidence type="ECO:0000256" key="6">
    <source>
        <dbReference type="ARBA" id="ARBA00023163"/>
    </source>
</evidence>
<dbReference type="PROSITE" id="PS00688">
    <property type="entry name" value="SIGMA54_INTERACT_3"/>
    <property type="match status" value="1"/>
</dbReference>
<organism evidence="8 9">
    <name type="scientific">Desulfomonile tiedjei (strain ATCC 49306 / DSM 6799 / DCB-1)</name>
    <dbReference type="NCBI Taxonomy" id="706587"/>
    <lineage>
        <taxon>Bacteria</taxon>
        <taxon>Pseudomonadati</taxon>
        <taxon>Thermodesulfobacteriota</taxon>
        <taxon>Desulfomonilia</taxon>
        <taxon>Desulfomonilales</taxon>
        <taxon>Desulfomonilaceae</taxon>
        <taxon>Desulfomonile</taxon>
    </lineage>
</organism>
<dbReference type="InterPro" id="IPR003018">
    <property type="entry name" value="GAF"/>
</dbReference>
<dbReference type="AlphaFoldDB" id="I4CET5"/>
<dbReference type="Pfam" id="PF13185">
    <property type="entry name" value="GAF_2"/>
    <property type="match status" value="1"/>
</dbReference>
<dbReference type="Gene3D" id="1.10.8.60">
    <property type="match status" value="1"/>
</dbReference>
<dbReference type="InterPro" id="IPR002078">
    <property type="entry name" value="Sigma_54_int"/>
</dbReference>
<keyword evidence="1" id="KW-0547">Nucleotide-binding</keyword>
<keyword evidence="3" id="KW-0805">Transcription regulation</keyword>
<dbReference type="EMBL" id="CP003360">
    <property type="protein sequence ID" value="AFM28076.1"/>
    <property type="molecule type" value="Genomic_DNA"/>
</dbReference>
<dbReference type="Gene3D" id="3.40.50.300">
    <property type="entry name" value="P-loop containing nucleotide triphosphate hydrolases"/>
    <property type="match status" value="1"/>
</dbReference>
<dbReference type="STRING" id="706587.Desti_5494"/>
<keyword evidence="9" id="KW-1185">Reference proteome</keyword>
<evidence type="ECO:0000256" key="5">
    <source>
        <dbReference type="ARBA" id="ARBA00023159"/>
    </source>
</evidence>
<dbReference type="RefSeq" id="WP_014813174.1">
    <property type="nucleotide sequence ID" value="NC_018025.1"/>
</dbReference>